<accession>A0A9P0YPN9</accession>
<reference evidence="2" key="1">
    <citation type="submission" date="2022-07" db="EMBL/GenBank/DDBJ databases">
        <authorList>
            <person name="Macas J."/>
            <person name="Novak P."/>
            <person name="Neumann P."/>
        </authorList>
    </citation>
    <scope>NUCLEOTIDE SEQUENCE</scope>
</reference>
<keyword evidence="1" id="KW-0732">Signal</keyword>
<sequence length="129" mass="14729">MVMDKHKIWVVLATLSLAISAVDLSSAAKFPVINLVNLYDQNNVTLLCKALEQTILPGKRFSFEAKEKNDPDAYGCGCYDSHEGKLMIDAYDLKRDKQNQLIHWKFTSVGAYLSYDNIHWKLDAEWESD</sequence>
<comment type="caution">
    <text evidence="2">The sequence shown here is derived from an EMBL/GenBank/DDBJ whole genome shotgun (WGS) entry which is preliminary data.</text>
</comment>
<evidence type="ECO:0000256" key="1">
    <source>
        <dbReference type="SAM" id="SignalP"/>
    </source>
</evidence>
<keyword evidence="3" id="KW-1185">Reference proteome</keyword>
<gene>
    <name evidence="2" type="ORF">CEURO_LOCUS4131</name>
</gene>
<evidence type="ECO:0000313" key="2">
    <source>
        <dbReference type="EMBL" id="CAH9071959.1"/>
    </source>
</evidence>
<dbReference type="AlphaFoldDB" id="A0A9P0YPN9"/>
<dbReference type="OrthoDB" id="10298683at2759"/>
<name>A0A9P0YPN9_CUSEU</name>
<protein>
    <recommendedName>
        <fullName evidence="4">S-protein homolog</fullName>
    </recommendedName>
</protein>
<evidence type="ECO:0000313" key="3">
    <source>
        <dbReference type="Proteomes" id="UP001152484"/>
    </source>
</evidence>
<organism evidence="2 3">
    <name type="scientific">Cuscuta europaea</name>
    <name type="common">European dodder</name>
    <dbReference type="NCBI Taxonomy" id="41803"/>
    <lineage>
        <taxon>Eukaryota</taxon>
        <taxon>Viridiplantae</taxon>
        <taxon>Streptophyta</taxon>
        <taxon>Embryophyta</taxon>
        <taxon>Tracheophyta</taxon>
        <taxon>Spermatophyta</taxon>
        <taxon>Magnoliopsida</taxon>
        <taxon>eudicotyledons</taxon>
        <taxon>Gunneridae</taxon>
        <taxon>Pentapetalae</taxon>
        <taxon>asterids</taxon>
        <taxon>lamiids</taxon>
        <taxon>Solanales</taxon>
        <taxon>Convolvulaceae</taxon>
        <taxon>Cuscuteae</taxon>
        <taxon>Cuscuta</taxon>
        <taxon>Cuscuta subgen. Cuscuta</taxon>
    </lineage>
</organism>
<feature type="chain" id="PRO_5040426896" description="S-protein homolog" evidence="1">
    <location>
        <begin position="28"/>
        <end position="129"/>
    </location>
</feature>
<feature type="signal peptide" evidence="1">
    <location>
        <begin position="1"/>
        <end position="27"/>
    </location>
</feature>
<dbReference type="Proteomes" id="UP001152484">
    <property type="component" value="Unassembled WGS sequence"/>
</dbReference>
<dbReference type="EMBL" id="CAMAPE010000008">
    <property type="protein sequence ID" value="CAH9071959.1"/>
    <property type="molecule type" value="Genomic_DNA"/>
</dbReference>
<evidence type="ECO:0008006" key="4">
    <source>
        <dbReference type="Google" id="ProtNLM"/>
    </source>
</evidence>
<proteinExistence type="predicted"/>